<organism evidence="1 2">
    <name type="scientific">Vibrio cholerae</name>
    <dbReference type="NCBI Taxonomy" id="666"/>
    <lineage>
        <taxon>Bacteria</taxon>
        <taxon>Pseudomonadati</taxon>
        <taxon>Pseudomonadota</taxon>
        <taxon>Gammaproteobacteria</taxon>
        <taxon>Vibrionales</taxon>
        <taxon>Vibrionaceae</taxon>
        <taxon>Vibrio</taxon>
    </lineage>
</organism>
<reference evidence="1 2" key="1">
    <citation type="submission" date="2015-07" db="EMBL/GenBank/DDBJ databases">
        <authorList>
            <consortium name="Pathogen Informatics"/>
        </authorList>
    </citation>
    <scope>NUCLEOTIDE SEQUENCE [LARGE SCALE GENOMIC DNA]</scope>
    <source>
        <strain evidence="1 2">A316</strain>
    </source>
</reference>
<accession>A0A656A5W0</accession>
<dbReference type="Proteomes" id="UP000041770">
    <property type="component" value="Unassembled WGS sequence"/>
</dbReference>
<name>A0A656A5W0_VIBCL</name>
<dbReference type="AlphaFoldDB" id="A0A656A5W0"/>
<proteinExistence type="predicted"/>
<sequence length="197" mass="20536">MVIAESISLSLSTIASSNPTFNASSARHALPWVMISIALSAPIKRGRRTVPPNPGMMPSLVSGKPMLVVASPIRKSVASTHSQPPPSVWPFNADKVGKGKSSNLLKMRLANCNHSSNSASGLANSPRNSVISAPTIKASLSELSRRPLTLESAASASNALSRDSSVCKSSLLTEAGAQKESSAIPLASCFTCRVLAW</sequence>
<protein>
    <submittedName>
        <fullName evidence="1">Uncharacterized protein</fullName>
    </submittedName>
</protein>
<gene>
    <name evidence="1" type="ORF">ERS013200_02658</name>
</gene>
<dbReference type="EMBL" id="CWQY01000018">
    <property type="protein sequence ID" value="CSC93100.1"/>
    <property type="molecule type" value="Genomic_DNA"/>
</dbReference>
<evidence type="ECO:0000313" key="1">
    <source>
        <dbReference type="EMBL" id="CSC93100.1"/>
    </source>
</evidence>
<evidence type="ECO:0000313" key="2">
    <source>
        <dbReference type="Proteomes" id="UP000041770"/>
    </source>
</evidence>